<reference evidence="1" key="1">
    <citation type="submission" date="2020-05" db="EMBL/GenBank/DDBJ databases">
        <authorList>
            <person name="Chiriac C."/>
            <person name="Salcher M."/>
            <person name="Ghai R."/>
            <person name="Kavagutti S V."/>
        </authorList>
    </citation>
    <scope>NUCLEOTIDE SEQUENCE</scope>
</reference>
<accession>A0A6J7ERG3</accession>
<proteinExistence type="predicted"/>
<dbReference type="EMBL" id="CAFBLQ010000213">
    <property type="protein sequence ID" value="CAB4882689.1"/>
    <property type="molecule type" value="Genomic_DNA"/>
</dbReference>
<dbReference type="AlphaFoldDB" id="A0A6J7ERG3"/>
<sequence>MTLASGGDPVVYTAALSDWTPASGAGHYLLHAAYSGDDNFEPSFDGGTNESFTVTKVTATLSAITSVTGSYVPGDPITLGATVSPAGCTGPVTYSLDKSPLNGAAGP</sequence>
<name>A0A6J7ERG3_9ZZZZ</name>
<gene>
    <name evidence="1" type="ORF">UFOPK3423_01509</name>
</gene>
<protein>
    <submittedName>
        <fullName evidence="1">Unannotated protein</fullName>
    </submittedName>
</protein>
<evidence type="ECO:0000313" key="1">
    <source>
        <dbReference type="EMBL" id="CAB4882689.1"/>
    </source>
</evidence>
<organism evidence="1">
    <name type="scientific">freshwater metagenome</name>
    <dbReference type="NCBI Taxonomy" id="449393"/>
    <lineage>
        <taxon>unclassified sequences</taxon>
        <taxon>metagenomes</taxon>
        <taxon>ecological metagenomes</taxon>
    </lineage>
</organism>